<keyword evidence="3" id="KW-1185">Reference proteome</keyword>
<proteinExistence type="predicted"/>
<dbReference type="Proteomes" id="UP001498771">
    <property type="component" value="Unassembled WGS sequence"/>
</dbReference>
<feature type="domain" description="Polysaccharide biosynthesis" evidence="1">
    <location>
        <begin position="20"/>
        <end position="149"/>
    </location>
</feature>
<protein>
    <submittedName>
        <fullName evidence="2">DUF757 domain-containing protein</fullName>
    </submittedName>
</protein>
<dbReference type="InterPro" id="IPR023139">
    <property type="entry name" value="PBDC1-like_dom_sf"/>
</dbReference>
<comment type="caution">
    <text evidence="2">The sequence shown here is derived from an EMBL/GenBank/DDBJ whole genome shotgun (WGS) entry which is preliminary data.</text>
</comment>
<dbReference type="GeneID" id="90037579"/>
<dbReference type="InterPro" id="IPR008476">
    <property type="entry name" value="PBDC1_metazoa/fungi"/>
</dbReference>
<organism evidence="2 3">
    <name type="scientific">Myxozyma melibiosi</name>
    <dbReference type="NCBI Taxonomy" id="54550"/>
    <lineage>
        <taxon>Eukaryota</taxon>
        <taxon>Fungi</taxon>
        <taxon>Dikarya</taxon>
        <taxon>Ascomycota</taxon>
        <taxon>Saccharomycotina</taxon>
        <taxon>Lipomycetes</taxon>
        <taxon>Lipomycetales</taxon>
        <taxon>Lipomycetaceae</taxon>
        <taxon>Myxozyma</taxon>
    </lineage>
</organism>
<evidence type="ECO:0000313" key="3">
    <source>
        <dbReference type="Proteomes" id="UP001498771"/>
    </source>
</evidence>
<dbReference type="EMBL" id="JBBJBU010000002">
    <property type="protein sequence ID" value="KAK7206743.1"/>
    <property type="molecule type" value="Genomic_DNA"/>
</dbReference>
<dbReference type="PANTHER" id="PTHR13410">
    <property type="entry name" value="PROTEIN PBDC1"/>
    <property type="match status" value="1"/>
</dbReference>
<evidence type="ECO:0000259" key="1">
    <source>
        <dbReference type="Pfam" id="PF04669"/>
    </source>
</evidence>
<dbReference type="Pfam" id="PF04669">
    <property type="entry name" value="PBDC1"/>
    <property type="match status" value="1"/>
</dbReference>
<gene>
    <name evidence="2" type="ORF">BZA70DRAFT_274982</name>
</gene>
<dbReference type="Gene3D" id="1.10.3560.10">
    <property type="entry name" value="yst0336 like domain"/>
    <property type="match status" value="1"/>
</dbReference>
<name>A0ABR1FC72_9ASCO</name>
<sequence>MSIAVPSNFDAENADNLEDIEKQFAVMAVTQAQTYWNLLCSLKGSTLRLTKLDDDIYNHLITDFPEYSTAASVKKINESDMKNHKGKERWRKFMNTYEKTVNDYNFGSLLRTDSDAEYEQDTTIFVPRIQFLAIEIARNKHGLNDWVYENEQRLNAEAAKK</sequence>
<dbReference type="InterPro" id="IPR021148">
    <property type="entry name" value="Polysacc_synth_dom"/>
</dbReference>
<dbReference type="PANTHER" id="PTHR13410:SF9">
    <property type="entry name" value="PROTEIN PBDC1"/>
    <property type="match status" value="1"/>
</dbReference>
<evidence type="ECO:0000313" key="2">
    <source>
        <dbReference type="EMBL" id="KAK7206743.1"/>
    </source>
</evidence>
<dbReference type="RefSeq" id="XP_064769776.1">
    <property type="nucleotide sequence ID" value="XM_064912067.1"/>
</dbReference>
<reference evidence="2 3" key="1">
    <citation type="submission" date="2024-03" db="EMBL/GenBank/DDBJ databases">
        <title>Genome-scale model development and genomic sequencing of the oleaginous clade Lipomyces.</title>
        <authorList>
            <consortium name="Lawrence Berkeley National Laboratory"/>
            <person name="Czajka J.J."/>
            <person name="Han Y."/>
            <person name="Kim J."/>
            <person name="Mondo S.J."/>
            <person name="Hofstad B.A."/>
            <person name="Robles A."/>
            <person name="Haridas S."/>
            <person name="Riley R."/>
            <person name="LaButti K."/>
            <person name="Pangilinan J."/>
            <person name="Andreopoulos W."/>
            <person name="Lipzen A."/>
            <person name="Yan J."/>
            <person name="Wang M."/>
            <person name="Ng V."/>
            <person name="Grigoriev I.V."/>
            <person name="Spatafora J.W."/>
            <person name="Magnuson J.K."/>
            <person name="Baker S.E."/>
            <person name="Pomraning K.R."/>
        </authorList>
    </citation>
    <scope>NUCLEOTIDE SEQUENCE [LARGE SCALE GENOMIC DNA]</scope>
    <source>
        <strain evidence="2 3">Phaff 52-87</strain>
    </source>
</reference>
<accession>A0ABR1FC72</accession>